<dbReference type="AlphaFoldDB" id="A0A8H5S7A3"/>
<dbReference type="RefSeq" id="XP_037210850.1">
    <property type="nucleotide sequence ID" value="XM_037348188.1"/>
</dbReference>
<organism evidence="1 2">
    <name type="scientific">Fusarium tjaetaba</name>
    <dbReference type="NCBI Taxonomy" id="1567544"/>
    <lineage>
        <taxon>Eukaryota</taxon>
        <taxon>Fungi</taxon>
        <taxon>Dikarya</taxon>
        <taxon>Ascomycota</taxon>
        <taxon>Pezizomycotina</taxon>
        <taxon>Sordariomycetes</taxon>
        <taxon>Hypocreomycetidae</taxon>
        <taxon>Hypocreales</taxon>
        <taxon>Nectriaceae</taxon>
        <taxon>Fusarium</taxon>
        <taxon>Fusarium fujikuroi species complex</taxon>
    </lineage>
</organism>
<reference evidence="1 2" key="1">
    <citation type="submission" date="2020-05" db="EMBL/GenBank/DDBJ databases">
        <title>Identification and distribution of gene clusters putatively required for synthesis of sphingolipid metabolism inhibitors in phylogenetically diverse species of the filamentous fungus Fusarium.</title>
        <authorList>
            <person name="Kim H.-S."/>
            <person name="Busman M."/>
            <person name="Brown D.W."/>
            <person name="Divon H."/>
            <person name="Uhlig S."/>
            <person name="Proctor R.H."/>
        </authorList>
    </citation>
    <scope>NUCLEOTIDE SEQUENCE [LARGE SCALE GENOMIC DNA]</scope>
    <source>
        <strain evidence="1 2">NRRL 66243</strain>
    </source>
</reference>
<comment type="caution">
    <text evidence="1">The sequence shown here is derived from an EMBL/GenBank/DDBJ whole genome shotgun (WGS) entry which is preliminary data.</text>
</comment>
<sequence length="85" mass="9457">MVSIEDLNRAIDLVDMAVEDTPPGHVYRGRFIGNPAIWLYKRFEGIGSINDLDRAIWAADMAVEAVSDNASRRVNCLSILCDIGY</sequence>
<keyword evidence="2" id="KW-1185">Reference proteome</keyword>
<accession>A0A8H5S7A3</accession>
<evidence type="ECO:0000313" key="1">
    <source>
        <dbReference type="EMBL" id="KAF5646498.1"/>
    </source>
</evidence>
<name>A0A8H5S7A3_9HYPO</name>
<proteinExistence type="predicted"/>
<dbReference type="Proteomes" id="UP000530670">
    <property type="component" value="Unassembled WGS sequence"/>
</dbReference>
<protein>
    <submittedName>
        <fullName evidence="1">TPR</fullName>
    </submittedName>
</protein>
<dbReference type="OrthoDB" id="9991317at2759"/>
<dbReference type="EMBL" id="JAAQRI010000036">
    <property type="protein sequence ID" value="KAF5646498.1"/>
    <property type="molecule type" value="Genomic_DNA"/>
</dbReference>
<gene>
    <name evidence="1" type="ORF">FTJAE_2036</name>
</gene>
<dbReference type="GeneID" id="59300458"/>
<evidence type="ECO:0000313" key="2">
    <source>
        <dbReference type="Proteomes" id="UP000530670"/>
    </source>
</evidence>